<organism evidence="5 6">
    <name type="scientific">Candidatus Fimadaptatus faecigallinarum</name>
    <dbReference type="NCBI Taxonomy" id="2840814"/>
    <lineage>
        <taxon>Bacteria</taxon>
        <taxon>Bacillati</taxon>
        <taxon>Bacillota</taxon>
        <taxon>Clostridia</taxon>
        <taxon>Eubacteriales</taxon>
        <taxon>Candidatus Fimadaptatus</taxon>
    </lineage>
</organism>
<dbReference type="SUPFAM" id="SSF75217">
    <property type="entry name" value="alpha/beta knot"/>
    <property type="match status" value="1"/>
</dbReference>
<dbReference type="InterPro" id="IPR029026">
    <property type="entry name" value="tRNA_m1G_MTases_N"/>
</dbReference>
<dbReference type="CDD" id="cd18095">
    <property type="entry name" value="SpoU-like_rRNA-MTase"/>
    <property type="match status" value="1"/>
</dbReference>
<dbReference type="GO" id="GO:0006396">
    <property type="term" value="P:RNA processing"/>
    <property type="evidence" value="ECO:0007669"/>
    <property type="project" value="InterPro"/>
</dbReference>
<keyword evidence="3" id="KW-0808">Transferase</keyword>
<comment type="similarity">
    <text evidence="1">Belongs to the class IV-like SAM-binding methyltransferase superfamily. RNA methyltransferase TrmH family.</text>
</comment>
<keyword evidence="2 5" id="KW-0489">Methyltransferase</keyword>
<protein>
    <submittedName>
        <fullName evidence="5">RNA methyltransferase</fullName>
    </submittedName>
</protein>
<dbReference type="InterPro" id="IPR029064">
    <property type="entry name" value="Ribosomal_eL30-like_sf"/>
</dbReference>
<dbReference type="AlphaFoldDB" id="A0A9D1S557"/>
<accession>A0A9D1S557</accession>
<proteinExistence type="inferred from homology"/>
<dbReference type="Pfam" id="PF00588">
    <property type="entry name" value="SpoU_methylase"/>
    <property type="match status" value="1"/>
</dbReference>
<dbReference type="InterPro" id="IPR053888">
    <property type="entry name" value="MRM3-like_sub_bind"/>
</dbReference>
<dbReference type="InterPro" id="IPR051259">
    <property type="entry name" value="rRNA_Methyltransferase"/>
</dbReference>
<dbReference type="InterPro" id="IPR013123">
    <property type="entry name" value="SpoU_subst-bd"/>
</dbReference>
<dbReference type="SUPFAM" id="SSF55315">
    <property type="entry name" value="L30e-like"/>
    <property type="match status" value="1"/>
</dbReference>
<feature type="domain" description="RNA 2-O ribose methyltransferase substrate binding" evidence="4">
    <location>
        <begin position="31"/>
        <end position="97"/>
    </location>
</feature>
<sequence length="281" mass="29554">MPDITSNQNPRVKALRALREPRTRRRAGLMLIEGGKMLEEARACGLRVRDVLYDPARVDAEFAGPGALSVAPHVLESLCETVSPQGIVAAVEPPAPVTLDELCRRARGCRQCDDARSAGAPVERAQSGCPQGRALLLVALDGVQDPGNVGTIWRTCDAAAFDGLLLSNSCPDEFSPKVLRASMGAAFRVPALRVDLEQALGELRGQGCAVVSSQLDGAPFFEGLPGGDVALVIGNEARGVSEGVRALATHRLKLPMPGRAESLNAAVAAGIMIYACISGRR</sequence>
<dbReference type="GO" id="GO:0005737">
    <property type="term" value="C:cytoplasm"/>
    <property type="evidence" value="ECO:0007669"/>
    <property type="project" value="UniProtKB-ARBA"/>
</dbReference>
<dbReference type="Gene3D" id="3.40.1280.10">
    <property type="match status" value="1"/>
</dbReference>
<dbReference type="InterPro" id="IPR001537">
    <property type="entry name" value="SpoU_MeTrfase"/>
</dbReference>
<evidence type="ECO:0000256" key="3">
    <source>
        <dbReference type="ARBA" id="ARBA00022679"/>
    </source>
</evidence>
<gene>
    <name evidence="5" type="ORF">IAC59_06155</name>
</gene>
<dbReference type="PANTHER" id="PTHR43191:SF2">
    <property type="entry name" value="RRNA METHYLTRANSFERASE 3, MITOCHONDRIAL"/>
    <property type="match status" value="1"/>
</dbReference>
<dbReference type="GO" id="GO:0032259">
    <property type="term" value="P:methylation"/>
    <property type="evidence" value="ECO:0007669"/>
    <property type="project" value="UniProtKB-KW"/>
</dbReference>
<dbReference type="SMART" id="SM00967">
    <property type="entry name" value="SpoU_sub_bind"/>
    <property type="match status" value="1"/>
</dbReference>
<dbReference type="EMBL" id="DVNK01000038">
    <property type="protein sequence ID" value="HIU46823.1"/>
    <property type="molecule type" value="Genomic_DNA"/>
</dbReference>
<evidence type="ECO:0000313" key="5">
    <source>
        <dbReference type="EMBL" id="HIU46823.1"/>
    </source>
</evidence>
<reference evidence="5" key="2">
    <citation type="journal article" date="2021" name="PeerJ">
        <title>Extensive microbial diversity within the chicken gut microbiome revealed by metagenomics and culture.</title>
        <authorList>
            <person name="Gilroy R."/>
            <person name="Ravi A."/>
            <person name="Getino M."/>
            <person name="Pursley I."/>
            <person name="Horton D.L."/>
            <person name="Alikhan N.F."/>
            <person name="Baker D."/>
            <person name="Gharbi K."/>
            <person name="Hall N."/>
            <person name="Watson M."/>
            <person name="Adriaenssens E.M."/>
            <person name="Foster-Nyarko E."/>
            <person name="Jarju S."/>
            <person name="Secka A."/>
            <person name="Antonio M."/>
            <person name="Oren A."/>
            <person name="Chaudhuri R.R."/>
            <person name="La Ragione R."/>
            <person name="Hildebrand F."/>
            <person name="Pallen M.J."/>
        </authorList>
    </citation>
    <scope>NUCLEOTIDE SEQUENCE</scope>
    <source>
        <strain evidence="5">ChiSxjej2B14-8506</strain>
    </source>
</reference>
<name>A0A9D1S557_9FIRM</name>
<dbReference type="PANTHER" id="PTHR43191">
    <property type="entry name" value="RRNA METHYLTRANSFERASE 3"/>
    <property type="match status" value="1"/>
</dbReference>
<reference evidence="5" key="1">
    <citation type="submission" date="2020-10" db="EMBL/GenBank/DDBJ databases">
        <authorList>
            <person name="Gilroy R."/>
        </authorList>
    </citation>
    <scope>NUCLEOTIDE SEQUENCE</scope>
    <source>
        <strain evidence="5">ChiSxjej2B14-8506</strain>
    </source>
</reference>
<dbReference type="GO" id="GO:0008173">
    <property type="term" value="F:RNA methyltransferase activity"/>
    <property type="evidence" value="ECO:0007669"/>
    <property type="project" value="InterPro"/>
</dbReference>
<dbReference type="Proteomes" id="UP000824123">
    <property type="component" value="Unassembled WGS sequence"/>
</dbReference>
<dbReference type="Pfam" id="PF22435">
    <property type="entry name" value="MRM3-like_sub_bind"/>
    <property type="match status" value="1"/>
</dbReference>
<evidence type="ECO:0000256" key="1">
    <source>
        <dbReference type="ARBA" id="ARBA00007228"/>
    </source>
</evidence>
<dbReference type="GO" id="GO:0003723">
    <property type="term" value="F:RNA binding"/>
    <property type="evidence" value="ECO:0007669"/>
    <property type="project" value="InterPro"/>
</dbReference>
<evidence type="ECO:0000313" key="6">
    <source>
        <dbReference type="Proteomes" id="UP000824123"/>
    </source>
</evidence>
<evidence type="ECO:0000259" key="4">
    <source>
        <dbReference type="SMART" id="SM00967"/>
    </source>
</evidence>
<dbReference type="InterPro" id="IPR029028">
    <property type="entry name" value="Alpha/beta_knot_MTases"/>
</dbReference>
<dbReference type="Gene3D" id="3.30.1330.30">
    <property type="match status" value="1"/>
</dbReference>
<comment type="caution">
    <text evidence="5">The sequence shown here is derived from an EMBL/GenBank/DDBJ whole genome shotgun (WGS) entry which is preliminary data.</text>
</comment>
<evidence type="ECO:0000256" key="2">
    <source>
        <dbReference type="ARBA" id="ARBA00022603"/>
    </source>
</evidence>